<sequence>MMKTPSTGAIPIMGLGFGALGVVKVVQVIILYPRSCSQLRGRCCIADRYIIIRFRDRAVP</sequence>
<keyword evidence="3" id="KW-1185">Reference proteome</keyword>
<dbReference type="AlphaFoldDB" id="A0A165RJB0"/>
<dbReference type="InParanoid" id="A0A165RJB0"/>
<keyword evidence="1" id="KW-1133">Transmembrane helix</keyword>
<reference evidence="2 3" key="1">
    <citation type="journal article" date="2016" name="Mol. Biol. Evol.">
        <title>Comparative Genomics of Early-Diverging Mushroom-Forming Fungi Provides Insights into the Origins of Lignocellulose Decay Capabilities.</title>
        <authorList>
            <person name="Nagy L.G."/>
            <person name="Riley R."/>
            <person name="Tritt A."/>
            <person name="Adam C."/>
            <person name="Daum C."/>
            <person name="Floudas D."/>
            <person name="Sun H."/>
            <person name="Yadav J.S."/>
            <person name="Pangilinan J."/>
            <person name="Larsson K.H."/>
            <person name="Matsuura K."/>
            <person name="Barry K."/>
            <person name="Labutti K."/>
            <person name="Kuo R."/>
            <person name="Ohm R.A."/>
            <person name="Bhattacharya S.S."/>
            <person name="Shirouzu T."/>
            <person name="Yoshinaga Y."/>
            <person name="Martin F.M."/>
            <person name="Grigoriev I.V."/>
            <person name="Hibbett D.S."/>
        </authorList>
    </citation>
    <scope>NUCLEOTIDE SEQUENCE [LARGE SCALE GENOMIC DNA]</scope>
    <source>
        <strain evidence="2 3">HHB14362 ss-1</strain>
    </source>
</reference>
<gene>
    <name evidence="2" type="ORF">NEOLEDRAFT_505302</name>
</gene>
<feature type="transmembrane region" description="Helical" evidence="1">
    <location>
        <begin position="12"/>
        <end position="32"/>
    </location>
</feature>
<proteinExistence type="predicted"/>
<protein>
    <submittedName>
        <fullName evidence="2">Uncharacterized protein</fullName>
    </submittedName>
</protein>
<keyword evidence="1" id="KW-0812">Transmembrane</keyword>
<accession>A0A165RJB0</accession>
<organism evidence="2 3">
    <name type="scientific">Neolentinus lepideus HHB14362 ss-1</name>
    <dbReference type="NCBI Taxonomy" id="1314782"/>
    <lineage>
        <taxon>Eukaryota</taxon>
        <taxon>Fungi</taxon>
        <taxon>Dikarya</taxon>
        <taxon>Basidiomycota</taxon>
        <taxon>Agaricomycotina</taxon>
        <taxon>Agaricomycetes</taxon>
        <taxon>Gloeophyllales</taxon>
        <taxon>Gloeophyllaceae</taxon>
        <taxon>Neolentinus</taxon>
    </lineage>
</organism>
<dbReference type="Proteomes" id="UP000076761">
    <property type="component" value="Unassembled WGS sequence"/>
</dbReference>
<evidence type="ECO:0000313" key="3">
    <source>
        <dbReference type="Proteomes" id="UP000076761"/>
    </source>
</evidence>
<dbReference type="EMBL" id="KV425581">
    <property type="protein sequence ID" value="KZT23894.1"/>
    <property type="molecule type" value="Genomic_DNA"/>
</dbReference>
<keyword evidence="1" id="KW-0472">Membrane</keyword>
<evidence type="ECO:0000256" key="1">
    <source>
        <dbReference type="SAM" id="Phobius"/>
    </source>
</evidence>
<evidence type="ECO:0000313" key="2">
    <source>
        <dbReference type="EMBL" id="KZT23894.1"/>
    </source>
</evidence>
<name>A0A165RJB0_9AGAM</name>